<evidence type="ECO:0000256" key="1">
    <source>
        <dbReference type="ARBA" id="ARBA00004141"/>
    </source>
</evidence>
<sequence length="292" mass="33672">MSDLQEYWLYFRQFVPYYGVAFCTLAHFVYTEMTWMPRMDKPFRLDDRAISRTYVENELVSGGMCILLTVLIPMTLCLAYCTSSETDWRKSNLSRKFRRSMLIESNTHRFHCAMVMLWVSVGVTGMLTNVLKFKISNFRPDFIARCQPRDGLIIDAAEPLAYVADACTQSDTRFLVEGMKSTPSGHSSMVACGCCFAWKWIYNHVTRPTQPSTNKASRMLFRIVERTDLRTVWLPLLTAAVMASRLFDHRHHWYDVLTGCLLGLTCVHAVYFHWSKRTAHQPAGELTSDLPT</sequence>
<evidence type="ECO:0000256" key="6">
    <source>
        <dbReference type="SAM" id="Phobius"/>
    </source>
</evidence>
<dbReference type="Pfam" id="PF01569">
    <property type="entry name" value="PAP2"/>
    <property type="match status" value="1"/>
</dbReference>
<dbReference type="GO" id="GO:0006644">
    <property type="term" value="P:phospholipid metabolic process"/>
    <property type="evidence" value="ECO:0007669"/>
    <property type="project" value="InterPro"/>
</dbReference>
<dbReference type="GO" id="GO:0016020">
    <property type="term" value="C:membrane"/>
    <property type="evidence" value="ECO:0007669"/>
    <property type="project" value="UniProtKB-SubCell"/>
</dbReference>
<keyword evidence="5 6" id="KW-0472">Membrane</keyword>
<dbReference type="SMART" id="SM00014">
    <property type="entry name" value="acidPPc"/>
    <property type="match status" value="1"/>
</dbReference>
<evidence type="ECO:0000256" key="5">
    <source>
        <dbReference type="ARBA" id="ARBA00023136"/>
    </source>
</evidence>
<dbReference type="InterPro" id="IPR036938">
    <property type="entry name" value="PAP2/HPO_sf"/>
</dbReference>
<dbReference type="PANTHER" id="PTHR10165:SF155">
    <property type="entry name" value="LIPID PHOSPHATE PHOSPHATASE 1"/>
    <property type="match status" value="1"/>
</dbReference>
<evidence type="ECO:0000313" key="8">
    <source>
        <dbReference type="EMBL" id="CDO92733.1"/>
    </source>
</evidence>
<feature type="transmembrane region" description="Helical" evidence="6">
    <location>
        <begin position="15"/>
        <end position="38"/>
    </location>
</feature>
<feature type="domain" description="Phosphatidic acid phosphatase type 2/haloperoxidase" evidence="7">
    <location>
        <begin position="115"/>
        <end position="271"/>
    </location>
</feature>
<dbReference type="Proteomes" id="UP000031516">
    <property type="component" value="Unassembled WGS sequence"/>
</dbReference>
<proteinExistence type="inferred from homology"/>
<protein>
    <submittedName>
        <fullName evidence="8">WGS project CCBQ000000000 data, contig MAT</fullName>
    </submittedName>
</protein>
<keyword evidence="9" id="KW-1185">Reference proteome</keyword>
<keyword evidence="3 6" id="KW-0812">Transmembrane</keyword>
<feature type="transmembrane region" description="Helical" evidence="6">
    <location>
        <begin position="59"/>
        <end position="81"/>
    </location>
</feature>
<comment type="similarity">
    <text evidence="2">Belongs to the PA-phosphatase related phosphoesterase family.</text>
</comment>
<dbReference type="InterPro" id="IPR043216">
    <property type="entry name" value="PAP-like"/>
</dbReference>
<evidence type="ECO:0000313" key="9">
    <source>
        <dbReference type="Proteomes" id="UP000031516"/>
    </source>
</evidence>
<dbReference type="Gene3D" id="1.20.144.10">
    <property type="entry name" value="Phosphatidic acid phosphatase type 2/haloperoxidase"/>
    <property type="match status" value="1"/>
</dbReference>
<gene>
    <name evidence="8" type="ORF">KLDO_g1045</name>
</gene>
<evidence type="ECO:0000256" key="4">
    <source>
        <dbReference type="ARBA" id="ARBA00022989"/>
    </source>
</evidence>
<dbReference type="GO" id="GO:0046839">
    <property type="term" value="P:phospholipid dephosphorylation"/>
    <property type="evidence" value="ECO:0007669"/>
    <property type="project" value="TreeGrafter"/>
</dbReference>
<dbReference type="EMBL" id="CCBQ010000018">
    <property type="protein sequence ID" value="CDO92733.1"/>
    <property type="molecule type" value="Genomic_DNA"/>
</dbReference>
<organism evidence="8 9">
    <name type="scientific">Kluyveromyces dobzhanskii CBS 2104</name>
    <dbReference type="NCBI Taxonomy" id="1427455"/>
    <lineage>
        <taxon>Eukaryota</taxon>
        <taxon>Fungi</taxon>
        <taxon>Dikarya</taxon>
        <taxon>Ascomycota</taxon>
        <taxon>Saccharomycotina</taxon>
        <taxon>Saccharomycetes</taxon>
        <taxon>Saccharomycetales</taxon>
        <taxon>Saccharomycetaceae</taxon>
        <taxon>Kluyveromyces</taxon>
    </lineage>
</organism>
<dbReference type="OrthoDB" id="10030083at2759"/>
<dbReference type="InterPro" id="IPR000326">
    <property type="entry name" value="PAP2/HPO"/>
</dbReference>
<reference evidence="8 9" key="1">
    <citation type="submission" date="2014-03" db="EMBL/GenBank/DDBJ databases">
        <title>The genome of Kluyveromyces dobzhanskii.</title>
        <authorList>
            <person name="Nystedt B."/>
            <person name="Astrom S."/>
        </authorList>
    </citation>
    <scope>NUCLEOTIDE SEQUENCE [LARGE SCALE GENOMIC DNA]</scope>
    <source>
        <strain evidence="8 9">CBS 2104</strain>
    </source>
</reference>
<dbReference type="PANTHER" id="PTHR10165">
    <property type="entry name" value="LIPID PHOSPHATE PHOSPHATASE"/>
    <property type="match status" value="1"/>
</dbReference>
<name>A0A0A8L3S0_9SACH</name>
<dbReference type="GO" id="GO:0008195">
    <property type="term" value="F:phosphatidate phosphatase activity"/>
    <property type="evidence" value="ECO:0007669"/>
    <property type="project" value="TreeGrafter"/>
</dbReference>
<keyword evidence="4 6" id="KW-1133">Transmembrane helix</keyword>
<feature type="transmembrane region" description="Helical" evidence="6">
    <location>
        <begin position="108"/>
        <end position="131"/>
    </location>
</feature>
<accession>A0A0A8L3S0</accession>
<dbReference type="AlphaFoldDB" id="A0A0A8L3S0"/>
<evidence type="ECO:0000259" key="7">
    <source>
        <dbReference type="SMART" id="SM00014"/>
    </source>
</evidence>
<comment type="subcellular location">
    <subcellularLocation>
        <location evidence="1">Membrane</location>
        <topology evidence="1">Multi-pass membrane protein</topology>
    </subcellularLocation>
</comment>
<dbReference type="CDD" id="cd03390">
    <property type="entry name" value="PAP2_containing_1_like"/>
    <property type="match status" value="1"/>
</dbReference>
<evidence type="ECO:0000256" key="2">
    <source>
        <dbReference type="ARBA" id="ARBA00008816"/>
    </source>
</evidence>
<evidence type="ECO:0000256" key="3">
    <source>
        <dbReference type="ARBA" id="ARBA00022692"/>
    </source>
</evidence>
<comment type="caution">
    <text evidence="8">The sequence shown here is derived from an EMBL/GenBank/DDBJ whole genome shotgun (WGS) entry which is preliminary data.</text>
</comment>
<dbReference type="SUPFAM" id="SSF48317">
    <property type="entry name" value="Acid phosphatase/Vanadium-dependent haloperoxidase"/>
    <property type="match status" value="1"/>
</dbReference>